<evidence type="ECO:0000313" key="2">
    <source>
        <dbReference type="EMBL" id="MFC7137654.1"/>
    </source>
</evidence>
<dbReference type="AlphaFoldDB" id="A0ABD5XRF4"/>
<evidence type="ECO:0008006" key="4">
    <source>
        <dbReference type="Google" id="ProtNLM"/>
    </source>
</evidence>
<evidence type="ECO:0000313" key="3">
    <source>
        <dbReference type="Proteomes" id="UP001596368"/>
    </source>
</evidence>
<proteinExistence type="predicted"/>
<evidence type="ECO:0000256" key="1">
    <source>
        <dbReference type="SAM" id="MobiDB-lite"/>
    </source>
</evidence>
<sequence>MYVVDAESRVTTADEGDDPDGDHLVDDWRPWQTTPEPTAYVCTDCGREVDPRYHRGMVLRVVSYAT</sequence>
<feature type="region of interest" description="Disordered" evidence="1">
    <location>
        <begin position="1"/>
        <end position="31"/>
    </location>
</feature>
<reference evidence="2 3" key="1">
    <citation type="journal article" date="2019" name="Int. J. Syst. Evol. Microbiol.">
        <title>The Global Catalogue of Microorganisms (GCM) 10K type strain sequencing project: providing services to taxonomists for standard genome sequencing and annotation.</title>
        <authorList>
            <consortium name="The Broad Institute Genomics Platform"/>
            <consortium name="The Broad Institute Genome Sequencing Center for Infectious Disease"/>
            <person name="Wu L."/>
            <person name="Ma J."/>
        </authorList>
    </citation>
    <scope>NUCLEOTIDE SEQUENCE [LARGE SCALE GENOMIC DNA]</scope>
    <source>
        <strain evidence="2 3">DT92</strain>
    </source>
</reference>
<dbReference type="Proteomes" id="UP001596368">
    <property type="component" value="Unassembled WGS sequence"/>
</dbReference>
<name>A0ABD5XRF4_9EURY</name>
<organism evidence="2 3">
    <name type="scientific">Halobaculum litoreum</name>
    <dbReference type="NCBI Taxonomy" id="3031998"/>
    <lineage>
        <taxon>Archaea</taxon>
        <taxon>Methanobacteriati</taxon>
        <taxon>Methanobacteriota</taxon>
        <taxon>Stenosarchaea group</taxon>
        <taxon>Halobacteria</taxon>
        <taxon>Halobacteriales</taxon>
        <taxon>Haloferacaceae</taxon>
        <taxon>Halobaculum</taxon>
    </lineage>
</organism>
<protein>
    <recommendedName>
        <fullName evidence="4">Small CPxCG-related zinc finger protein</fullName>
    </recommendedName>
</protein>
<keyword evidence="3" id="KW-1185">Reference proteome</keyword>
<dbReference type="EMBL" id="JBHSZG010000002">
    <property type="protein sequence ID" value="MFC7137654.1"/>
    <property type="molecule type" value="Genomic_DNA"/>
</dbReference>
<gene>
    <name evidence="2" type="ORF">ACFQRB_16735</name>
</gene>
<accession>A0ABD5XRF4</accession>
<comment type="caution">
    <text evidence="2">The sequence shown here is derived from an EMBL/GenBank/DDBJ whole genome shotgun (WGS) entry which is preliminary data.</text>
</comment>